<dbReference type="SMART" id="SM00267">
    <property type="entry name" value="GGDEF"/>
    <property type="match status" value="1"/>
</dbReference>
<feature type="transmembrane region" description="Helical" evidence="3">
    <location>
        <begin position="200"/>
        <end position="226"/>
    </location>
</feature>
<dbReference type="PANTHER" id="PTHR45138">
    <property type="entry name" value="REGULATORY COMPONENTS OF SENSORY TRANSDUCTION SYSTEM"/>
    <property type="match status" value="1"/>
</dbReference>
<keyword evidence="5" id="KW-0808">Transferase</keyword>
<evidence type="ECO:0000256" key="3">
    <source>
        <dbReference type="SAM" id="Phobius"/>
    </source>
</evidence>
<dbReference type="SUPFAM" id="SSF55073">
    <property type="entry name" value="Nucleotide cyclase"/>
    <property type="match status" value="1"/>
</dbReference>
<feature type="transmembrane region" description="Helical" evidence="3">
    <location>
        <begin position="133"/>
        <end position="152"/>
    </location>
</feature>
<evidence type="ECO:0000259" key="4">
    <source>
        <dbReference type="PROSITE" id="PS50887"/>
    </source>
</evidence>
<dbReference type="GO" id="GO:0052621">
    <property type="term" value="F:diguanylate cyclase activity"/>
    <property type="evidence" value="ECO:0007669"/>
    <property type="project" value="UniProtKB-EC"/>
</dbReference>
<accession>A0ABU9BAH4</accession>
<dbReference type="Gene3D" id="3.30.70.270">
    <property type="match status" value="1"/>
</dbReference>
<dbReference type="PROSITE" id="PS50887">
    <property type="entry name" value="GGDEF"/>
    <property type="match status" value="1"/>
</dbReference>
<dbReference type="InterPro" id="IPR029787">
    <property type="entry name" value="Nucleotide_cyclase"/>
</dbReference>
<reference evidence="5 6" key="1">
    <citation type="submission" date="2024-04" db="EMBL/GenBank/DDBJ databases">
        <title>Novel species of the genus Ideonella isolated from streams.</title>
        <authorList>
            <person name="Lu H."/>
        </authorList>
    </citation>
    <scope>NUCLEOTIDE SEQUENCE [LARGE SCALE GENOMIC DNA]</scope>
    <source>
        <strain evidence="5 6">BYS139W</strain>
    </source>
</reference>
<feature type="transmembrane region" description="Helical" evidence="3">
    <location>
        <begin position="47"/>
        <end position="69"/>
    </location>
</feature>
<evidence type="ECO:0000256" key="1">
    <source>
        <dbReference type="ARBA" id="ARBA00012528"/>
    </source>
</evidence>
<sequence length="412" mass="43863">MQFLTQSPSLHSIQLFWSVISLTFLLCGAGWAAVARPSQPDRAALKHWSLLSICLAAGFFTQLWIGFAVASPVEAAIPIACNVFLMCGICQLRSGLIRFAGRVPERGSVLVPVGLTLAVGVLAESLSSVRLRIGANSVLMAVMFILCSIQVWRVGGAGVGRRAIRALVIAQVLFVATLIGRVVTVVMAPAGAGVETPPLAWMNFVLGGVVLVVNVMLQIGLVGLLVGRMAGRLERQAEQDSLTGLLNRHGAQARLEAWAEACAAASPGEAPLGAILLIDLDHFKRINDSFGHRAGDAALRHAAERLRAVLDPSVMLARWGGEELLALLPAQSEPQALGRAESCCAALREAPLRWNDRPVALAVSIGVAEWNRRHDDLARVLERADQAMYAAKRAGRDRACAARQVLADPVAA</sequence>
<dbReference type="EMBL" id="JBBUTF010000005">
    <property type="protein sequence ID" value="MEK8025745.1"/>
    <property type="molecule type" value="Genomic_DNA"/>
</dbReference>
<proteinExistence type="predicted"/>
<dbReference type="NCBIfam" id="TIGR00254">
    <property type="entry name" value="GGDEF"/>
    <property type="match status" value="1"/>
</dbReference>
<organism evidence="5 6">
    <name type="scientific">Pseudaquabacterium rugosum</name>
    <dbReference type="NCBI Taxonomy" id="2984194"/>
    <lineage>
        <taxon>Bacteria</taxon>
        <taxon>Pseudomonadati</taxon>
        <taxon>Pseudomonadota</taxon>
        <taxon>Betaproteobacteria</taxon>
        <taxon>Burkholderiales</taxon>
        <taxon>Sphaerotilaceae</taxon>
        <taxon>Pseudaquabacterium</taxon>
    </lineage>
</organism>
<keyword evidence="5" id="KW-0548">Nucleotidyltransferase</keyword>
<feature type="transmembrane region" description="Helical" evidence="3">
    <location>
        <begin position="164"/>
        <end position="188"/>
    </location>
</feature>
<dbReference type="RefSeq" id="WP_341373519.1">
    <property type="nucleotide sequence ID" value="NZ_JBBUTF010000005.1"/>
</dbReference>
<dbReference type="InterPro" id="IPR043128">
    <property type="entry name" value="Rev_trsase/Diguanyl_cyclase"/>
</dbReference>
<dbReference type="InterPro" id="IPR000160">
    <property type="entry name" value="GGDEF_dom"/>
</dbReference>
<evidence type="ECO:0000256" key="2">
    <source>
        <dbReference type="ARBA" id="ARBA00034247"/>
    </source>
</evidence>
<keyword evidence="3" id="KW-0472">Membrane</keyword>
<dbReference type="Proteomes" id="UP001368500">
    <property type="component" value="Unassembled WGS sequence"/>
</dbReference>
<protein>
    <recommendedName>
        <fullName evidence="1">diguanylate cyclase</fullName>
        <ecNumber evidence="1">2.7.7.65</ecNumber>
    </recommendedName>
</protein>
<keyword evidence="6" id="KW-1185">Reference proteome</keyword>
<keyword evidence="3" id="KW-0812">Transmembrane</keyword>
<dbReference type="PANTHER" id="PTHR45138:SF9">
    <property type="entry name" value="DIGUANYLATE CYCLASE DGCM-RELATED"/>
    <property type="match status" value="1"/>
</dbReference>
<keyword evidence="3" id="KW-1133">Transmembrane helix</keyword>
<name>A0ABU9BAH4_9BURK</name>
<feature type="transmembrane region" description="Helical" evidence="3">
    <location>
        <begin position="75"/>
        <end position="96"/>
    </location>
</feature>
<gene>
    <name evidence="5" type="ORF">AACH11_07215</name>
</gene>
<evidence type="ECO:0000313" key="6">
    <source>
        <dbReference type="Proteomes" id="UP001368500"/>
    </source>
</evidence>
<dbReference type="EC" id="2.7.7.65" evidence="1"/>
<evidence type="ECO:0000313" key="5">
    <source>
        <dbReference type="EMBL" id="MEK8025745.1"/>
    </source>
</evidence>
<feature type="transmembrane region" description="Helical" evidence="3">
    <location>
        <begin position="15"/>
        <end position="35"/>
    </location>
</feature>
<feature type="transmembrane region" description="Helical" evidence="3">
    <location>
        <begin position="108"/>
        <end position="127"/>
    </location>
</feature>
<dbReference type="Pfam" id="PF00990">
    <property type="entry name" value="GGDEF"/>
    <property type="match status" value="1"/>
</dbReference>
<comment type="catalytic activity">
    <reaction evidence="2">
        <text>2 GTP = 3',3'-c-di-GMP + 2 diphosphate</text>
        <dbReference type="Rhea" id="RHEA:24898"/>
        <dbReference type="ChEBI" id="CHEBI:33019"/>
        <dbReference type="ChEBI" id="CHEBI:37565"/>
        <dbReference type="ChEBI" id="CHEBI:58805"/>
        <dbReference type="EC" id="2.7.7.65"/>
    </reaction>
</comment>
<comment type="caution">
    <text evidence="5">The sequence shown here is derived from an EMBL/GenBank/DDBJ whole genome shotgun (WGS) entry which is preliminary data.</text>
</comment>
<dbReference type="CDD" id="cd01949">
    <property type="entry name" value="GGDEF"/>
    <property type="match status" value="1"/>
</dbReference>
<feature type="domain" description="GGDEF" evidence="4">
    <location>
        <begin position="271"/>
        <end position="404"/>
    </location>
</feature>
<dbReference type="InterPro" id="IPR050469">
    <property type="entry name" value="Diguanylate_Cyclase"/>
</dbReference>